<comment type="caution">
    <text evidence="2">The sequence shown here is derived from an EMBL/GenBank/DDBJ whole genome shotgun (WGS) entry which is preliminary data.</text>
</comment>
<evidence type="ECO:0000313" key="3">
    <source>
        <dbReference type="Proteomes" id="UP000566819"/>
    </source>
</evidence>
<protein>
    <recommendedName>
        <fullName evidence="4">Alcohol dehydrogenase-like C-terminal domain-containing protein</fullName>
    </recommendedName>
</protein>
<name>A0A8H4W785_9HELO</name>
<dbReference type="OrthoDB" id="9992527at2759"/>
<accession>A0A8H4W785</accession>
<dbReference type="AlphaFoldDB" id="A0A8H4W785"/>
<evidence type="ECO:0000256" key="1">
    <source>
        <dbReference type="SAM" id="MobiDB-lite"/>
    </source>
</evidence>
<dbReference type="EMBL" id="JAAMPI010000199">
    <property type="protein sequence ID" value="KAF4634230.1"/>
    <property type="molecule type" value="Genomic_DNA"/>
</dbReference>
<organism evidence="2 3">
    <name type="scientific">Cudoniella acicularis</name>
    <dbReference type="NCBI Taxonomy" id="354080"/>
    <lineage>
        <taxon>Eukaryota</taxon>
        <taxon>Fungi</taxon>
        <taxon>Dikarya</taxon>
        <taxon>Ascomycota</taxon>
        <taxon>Pezizomycotina</taxon>
        <taxon>Leotiomycetes</taxon>
        <taxon>Helotiales</taxon>
        <taxon>Tricladiaceae</taxon>
        <taxon>Cudoniella</taxon>
    </lineage>
</organism>
<evidence type="ECO:0008006" key="4">
    <source>
        <dbReference type="Google" id="ProtNLM"/>
    </source>
</evidence>
<keyword evidence="3" id="KW-1185">Reference proteome</keyword>
<gene>
    <name evidence="2" type="ORF">G7Y89_g3868</name>
</gene>
<feature type="region of interest" description="Disordered" evidence="1">
    <location>
        <begin position="43"/>
        <end position="63"/>
    </location>
</feature>
<reference evidence="2 3" key="1">
    <citation type="submission" date="2020-03" db="EMBL/GenBank/DDBJ databases">
        <title>Draft Genome Sequence of Cudoniella acicularis.</title>
        <authorList>
            <person name="Buettner E."/>
            <person name="Kellner H."/>
        </authorList>
    </citation>
    <scope>NUCLEOTIDE SEQUENCE [LARGE SCALE GENOMIC DNA]</scope>
    <source>
        <strain evidence="2 3">DSM 108380</strain>
    </source>
</reference>
<sequence length="279" mass="30331">MSDTLIYASEPYISEHETSFNSEETYQHTESAILDTHVSAYHMADDSNNQHPPPNDPISSASCHSTAQAANAAHGHSGLGIAFVTAILALGVCLGCDFTPAGSPNLRKILREIKMEAIPTDQREECLQESGAPRQGDWILIWGGSSTSAHILAQLTKLDTPILVDSHDNARATEIIRRVTDRKLRFAADTIGGSTAGLAQSYMWQDSDDSHLVGLSGLPKEAAPGVRHHTVPIKVIMRFLKPPDTEVAPMGVEGVNDALDRMRRDEVPGKRVVVKFYTL</sequence>
<proteinExistence type="predicted"/>
<dbReference type="Proteomes" id="UP000566819">
    <property type="component" value="Unassembled WGS sequence"/>
</dbReference>
<evidence type="ECO:0000313" key="2">
    <source>
        <dbReference type="EMBL" id="KAF4634230.1"/>
    </source>
</evidence>